<evidence type="ECO:0000256" key="1">
    <source>
        <dbReference type="SAM" id="Phobius"/>
    </source>
</evidence>
<comment type="caution">
    <text evidence="2">The sequence shown here is derived from an EMBL/GenBank/DDBJ whole genome shotgun (WGS) entry which is preliminary data.</text>
</comment>
<feature type="transmembrane region" description="Helical" evidence="1">
    <location>
        <begin position="92"/>
        <end position="110"/>
    </location>
</feature>
<keyword evidence="1" id="KW-1133">Transmembrane helix</keyword>
<dbReference type="GO" id="GO:0030436">
    <property type="term" value="P:asexual sporulation"/>
    <property type="evidence" value="ECO:0007669"/>
    <property type="project" value="InterPro"/>
</dbReference>
<dbReference type="GO" id="GO:0004190">
    <property type="term" value="F:aspartic-type endopeptidase activity"/>
    <property type="evidence" value="ECO:0007669"/>
    <property type="project" value="InterPro"/>
</dbReference>
<sequence>MRTVIYLDVLLLVNFVVGAAFLLAAGLLCGACCSPLRLVGGAGAAAVSSLALLAPTAPWPLALTYKGMSAALCVAAAYGWQGARNTARLTAWFVLLNLTLTGALFLPGAACNNLSFYLPVSPGLLLASTAGVCGVVEGVLHVLGRSGPACFGAELSVDGRVVPLSVFCDTGFHVQEPLSGRAVVLVRLDAVSLPTELRAYLDACLAGVGAEPRPEWGVRFVPCQTVAGHCLLPALPAALGSNGRKQDGIYAAFCDMPPSPGGWTALVSAETAALLGK</sequence>
<keyword evidence="1" id="KW-0472">Membrane</keyword>
<protein>
    <submittedName>
        <fullName evidence="2">Sporulation protein</fullName>
    </submittedName>
</protein>
<dbReference type="RefSeq" id="WP_158399968.1">
    <property type="nucleotide sequence ID" value="NZ_PRLB01000001.1"/>
</dbReference>
<gene>
    <name evidence="2" type="ORF">C4N26_00515</name>
</gene>
<organism evidence="2 3">
    <name type="scientific">Faecalibacterium prausnitzii</name>
    <dbReference type="NCBI Taxonomy" id="853"/>
    <lineage>
        <taxon>Bacteria</taxon>
        <taxon>Bacillati</taxon>
        <taxon>Bacillota</taxon>
        <taxon>Clostridia</taxon>
        <taxon>Eubacteriales</taxon>
        <taxon>Oscillospiraceae</taxon>
        <taxon>Faecalibacterium</taxon>
    </lineage>
</organism>
<dbReference type="Pfam" id="PF03419">
    <property type="entry name" value="Peptidase_U4"/>
    <property type="match status" value="1"/>
</dbReference>
<name>A0A329U3L9_9FIRM</name>
<feature type="transmembrane region" description="Helical" evidence="1">
    <location>
        <begin position="116"/>
        <end position="136"/>
    </location>
</feature>
<dbReference type="EMBL" id="PRLB01000001">
    <property type="protein sequence ID" value="RAW55518.1"/>
    <property type="molecule type" value="Genomic_DNA"/>
</dbReference>
<feature type="transmembrane region" description="Helical" evidence="1">
    <location>
        <begin position="6"/>
        <end position="29"/>
    </location>
</feature>
<reference evidence="2 3" key="1">
    <citation type="submission" date="2018-02" db="EMBL/GenBank/DDBJ databases">
        <title>Complete genome sequencing of Faecalibacterium prausnitzii strains isolated from the human gut.</title>
        <authorList>
            <person name="Fitzgerald B.C."/>
            <person name="Shkoporov A.N."/>
            <person name="Ross P.R."/>
            <person name="Hill C."/>
        </authorList>
    </citation>
    <scope>NUCLEOTIDE SEQUENCE [LARGE SCALE GENOMIC DNA]</scope>
    <source>
        <strain evidence="2 3">APC942/32-1</strain>
    </source>
</reference>
<accession>A0A329U3L9</accession>
<evidence type="ECO:0000313" key="3">
    <source>
        <dbReference type="Proteomes" id="UP000251144"/>
    </source>
</evidence>
<dbReference type="AlphaFoldDB" id="A0A329U3L9"/>
<feature type="transmembrane region" description="Helical" evidence="1">
    <location>
        <begin position="36"/>
        <end position="57"/>
    </location>
</feature>
<dbReference type="Proteomes" id="UP000251144">
    <property type="component" value="Unassembled WGS sequence"/>
</dbReference>
<dbReference type="InterPro" id="IPR005081">
    <property type="entry name" value="SpoIIGA"/>
</dbReference>
<evidence type="ECO:0000313" key="2">
    <source>
        <dbReference type="EMBL" id="RAW55518.1"/>
    </source>
</evidence>
<dbReference type="OrthoDB" id="1863784at2"/>
<proteinExistence type="predicted"/>
<dbReference type="GO" id="GO:0006508">
    <property type="term" value="P:proteolysis"/>
    <property type="evidence" value="ECO:0007669"/>
    <property type="project" value="InterPro"/>
</dbReference>
<keyword evidence="1" id="KW-0812">Transmembrane</keyword>